<evidence type="ECO:0000313" key="3">
    <source>
        <dbReference type="EMBL" id="SNS99531.1"/>
    </source>
</evidence>
<dbReference type="InterPro" id="IPR001054">
    <property type="entry name" value="A/G_cyclase"/>
</dbReference>
<dbReference type="SMART" id="SM00044">
    <property type="entry name" value="CYCc"/>
    <property type="match status" value="1"/>
</dbReference>
<dbReference type="SMART" id="SM01080">
    <property type="entry name" value="CHASE2"/>
    <property type="match status" value="1"/>
</dbReference>
<evidence type="ECO:0000256" key="1">
    <source>
        <dbReference type="SAM" id="Phobius"/>
    </source>
</evidence>
<feature type="domain" description="Guanylate cyclase" evidence="2">
    <location>
        <begin position="485"/>
        <end position="617"/>
    </location>
</feature>
<keyword evidence="4" id="KW-1185">Reference proteome</keyword>
<evidence type="ECO:0000259" key="2">
    <source>
        <dbReference type="PROSITE" id="PS50125"/>
    </source>
</evidence>
<dbReference type="CDD" id="cd07302">
    <property type="entry name" value="CHD"/>
    <property type="match status" value="1"/>
</dbReference>
<dbReference type="InterPro" id="IPR029787">
    <property type="entry name" value="Nucleotide_cyclase"/>
</dbReference>
<protein>
    <submittedName>
        <fullName evidence="3">Adenylate cyclase</fullName>
    </submittedName>
</protein>
<name>A0A239J0U4_9BURK</name>
<keyword evidence="1" id="KW-0812">Transmembrane</keyword>
<evidence type="ECO:0000313" key="4">
    <source>
        <dbReference type="Proteomes" id="UP000198284"/>
    </source>
</evidence>
<dbReference type="PANTHER" id="PTHR43081">
    <property type="entry name" value="ADENYLATE CYCLASE, TERMINAL-DIFFERENTIATION SPECIFIC-RELATED"/>
    <property type="match status" value="1"/>
</dbReference>
<dbReference type="InterPro" id="IPR050697">
    <property type="entry name" value="Adenylyl/Guanylyl_Cyclase_3/4"/>
</dbReference>
<feature type="transmembrane region" description="Helical" evidence="1">
    <location>
        <begin position="370"/>
        <end position="388"/>
    </location>
</feature>
<dbReference type="SUPFAM" id="SSF55073">
    <property type="entry name" value="Nucleotide cyclase"/>
    <property type="match status" value="1"/>
</dbReference>
<dbReference type="Gene3D" id="3.30.70.1230">
    <property type="entry name" value="Nucleotide cyclase"/>
    <property type="match status" value="1"/>
</dbReference>
<dbReference type="Proteomes" id="UP000198284">
    <property type="component" value="Unassembled WGS sequence"/>
</dbReference>
<dbReference type="GO" id="GO:0004016">
    <property type="term" value="F:adenylate cyclase activity"/>
    <property type="evidence" value="ECO:0007669"/>
    <property type="project" value="UniProtKB-ARBA"/>
</dbReference>
<proteinExistence type="predicted"/>
<dbReference type="RefSeq" id="WP_217900183.1">
    <property type="nucleotide sequence ID" value="NZ_FZOT01000011.1"/>
</dbReference>
<dbReference type="PANTHER" id="PTHR43081:SF1">
    <property type="entry name" value="ADENYLATE CYCLASE, TERMINAL-DIFFERENTIATION SPECIFIC"/>
    <property type="match status" value="1"/>
</dbReference>
<dbReference type="GO" id="GO:0035556">
    <property type="term" value="P:intracellular signal transduction"/>
    <property type="evidence" value="ECO:0007669"/>
    <property type="project" value="InterPro"/>
</dbReference>
<feature type="transmembrane region" description="Helical" evidence="1">
    <location>
        <begin position="395"/>
        <end position="414"/>
    </location>
</feature>
<accession>A0A239J0U4</accession>
<organism evidence="3 4">
    <name type="scientific">Noviherbaspirillum humi</name>
    <dbReference type="NCBI Taxonomy" id="1688639"/>
    <lineage>
        <taxon>Bacteria</taxon>
        <taxon>Pseudomonadati</taxon>
        <taxon>Pseudomonadota</taxon>
        <taxon>Betaproteobacteria</taxon>
        <taxon>Burkholderiales</taxon>
        <taxon>Oxalobacteraceae</taxon>
        <taxon>Noviherbaspirillum</taxon>
    </lineage>
</organism>
<dbReference type="Pfam" id="PF05226">
    <property type="entry name" value="CHASE2"/>
    <property type="match status" value="1"/>
</dbReference>
<dbReference type="EMBL" id="FZOT01000011">
    <property type="protein sequence ID" value="SNS99531.1"/>
    <property type="molecule type" value="Genomic_DNA"/>
</dbReference>
<feature type="transmembrane region" description="Helical" evidence="1">
    <location>
        <begin position="420"/>
        <end position="444"/>
    </location>
</feature>
<dbReference type="InterPro" id="IPR007890">
    <property type="entry name" value="CHASE2"/>
</dbReference>
<dbReference type="Pfam" id="PF00211">
    <property type="entry name" value="Guanylate_cyc"/>
    <property type="match status" value="1"/>
</dbReference>
<dbReference type="AlphaFoldDB" id="A0A239J0U4"/>
<keyword evidence="1" id="KW-1133">Transmembrane helix</keyword>
<gene>
    <name evidence="3" type="ORF">SAMN06265795_11167</name>
</gene>
<sequence>MLRKNLLRHAIGLLLLAIMLGHAARLLQLPFIAPLERLIYDTRLRLTMPRTVDERIVILDIDEKSLAEIGRWPWSRNRMAALMDRLFDRYHIRLLGIDIVMAEPDESSGLKVLDRLERSELKGVTPYRSALARMRQGLDYDRLFQAALRDRPVILGYYLANGGIDSGALPPPQLTAAGLGGRRIDATSWSNFGGNLAPFQEAAAGGGYFNPIIDPDGILRRVPLLAEYKGAYYPSFSLAMVQALLGNARVAPSFGESADGSYEAVESLDLVRGRRTVRRIPVDENLAAWIPFRGFERSYRYFSVADVLAGRTPLERLENKIAILGTSAPGLRDQRATPVSEIFPGMEVHANLVSAMLDGAVKERPAYADALEMLMLLVPGALLIALLPRCPPLRAAGLVLALLAALAAVNVWAWQSANLVLPLASAMLLVLALYVFDVSYGYFVETRAKHQITRRFGQYVPPELVDEMSRNPGGYTMENRKANLSVLFSDVRGFTTISEGMAPEALAQLMNEYLTAMTLVIRRHRGTLDKYIGDAIVAFWGAPMDDSRHALNAVLTALEMQQAVAALNRSFAARGWPSIAIGIGINTGDMTVGNMGSSIRLAYTVMGDAVNLGARLESKTKEYGVGILVGEATRDAVEGIVFRELDRVQVKGKEQLVAIFEPLGQEGEVDDAALAELAQWQRMLACYRGRDWDGAERLLREMQAAHPNCRRHALYLERIAAFRASPPPADWNGVTRFDSK</sequence>
<dbReference type="PROSITE" id="PS50125">
    <property type="entry name" value="GUANYLATE_CYCLASE_2"/>
    <property type="match status" value="1"/>
</dbReference>
<dbReference type="GO" id="GO:0006171">
    <property type="term" value="P:cAMP biosynthetic process"/>
    <property type="evidence" value="ECO:0007669"/>
    <property type="project" value="TreeGrafter"/>
</dbReference>
<reference evidence="3 4" key="1">
    <citation type="submission" date="2017-06" db="EMBL/GenBank/DDBJ databases">
        <authorList>
            <person name="Kim H.J."/>
            <person name="Triplett B.A."/>
        </authorList>
    </citation>
    <scope>NUCLEOTIDE SEQUENCE [LARGE SCALE GENOMIC DNA]</scope>
    <source>
        <strain evidence="3 4">U15</strain>
    </source>
</reference>
<keyword evidence="1" id="KW-0472">Membrane</keyword>